<dbReference type="RefSeq" id="WP_266177931.1">
    <property type="nucleotide sequence ID" value="NZ_JAPKNE010000001.1"/>
</dbReference>
<dbReference type="InterPro" id="IPR010718">
    <property type="entry name" value="DUF1294"/>
</dbReference>
<proteinExistence type="predicted"/>
<feature type="transmembrane region" description="Helical" evidence="1">
    <location>
        <begin position="59"/>
        <end position="78"/>
    </location>
</feature>
<keyword evidence="1" id="KW-1133">Transmembrane helix</keyword>
<evidence type="ECO:0000313" key="3">
    <source>
        <dbReference type="Proteomes" id="UP001146015"/>
    </source>
</evidence>
<keyword evidence="1" id="KW-0472">Membrane</keyword>
<keyword evidence="3" id="KW-1185">Reference proteome</keyword>
<evidence type="ECO:0000256" key="1">
    <source>
        <dbReference type="SAM" id="Phobius"/>
    </source>
</evidence>
<keyword evidence="1" id="KW-0812">Transmembrane</keyword>
<comment type="caution">
    <text evidence="2">The sequence shown here is derived from an EMBL/GenBank/DDBJ whole genome shotgun (WGS) entry which is preliminary data.</text>
</comment>
<sequence>MTLNRLCFLFLLIAAISSFLATYPFAMWLLLINVLTMIVYGVDKTAARKGMRRVPEITLLAFGTVGGWPGAILGQQIFRHKTQKQPFKTWFLLSIVVSISATAALYHFCPIILF</sequence>
<dbReference type="Pfam" id="PF06961">
    <property type="entry name" value="DUF1294"/>
    <property type="match status" value="1"/>
</dbReference>
<name>A0ABT3VSL0_9ENTR</name>
<feature type="transmembrane region" description="Helical" evidence="1">
    <location>
        <begin position="90"/>
        <end position="113"/>
    </location>
</feature>
<organism evidence="2 3">
    <name type="scientific">Enterobacter nematophilus</name>
    <dbReference type="NCBI Taxonomy" id="2994648"/>
    <lineage>
        <taxon>Bacteria</taxon>
        <taxon>Pseudomonadati</taxon>
        <taxon>Pseudomonadota</taxon>
        <taxon>Gammaproteobacteria</taxon>
        <taxon>Enterobacterales</taxon>
        <taxon>Enterobacteriaceae</taxon>
        <taxon>Enterobacter</taxon>
    </lineage>
</organism>
<protein>
    <submittedName>
        <fullName evidence="2">DUF1294 domain-containing protein</fullName>
    </submittedName>
</protein>
<evidence type="ECO:0000313" key="2">
    <source>
        <dbReference type="EMBL" id="MCX5572433.1"/>
    </source>
</evidence>
<reference evidence="2" key="1">
    <citation type="submission" date="2022-11" db="EMBL/GenBank/DDBJ databases">
        <title>Biodiversity and phylogenetic relationships of bacteria.</title>
        <authorList>
            <person name="Machado R.A.R."/>
            <person name="Bhat A."/>
            <person name="Loulou A."/>
            <person name="Kallel S."/>
        </authorList>
    </citation>
    <scope>NUCLEOTIDE SEQUENCE</scope>
    <source>
        <strain evidence="2">E-TC7</strain>
    </source>
</reference>
<dbReference type="EMBL" id="JAPKNE010000001">
    <property type="protein sequence ID" value="MCX5572433.1"/>
    <property type="molecule type" value="Genomic_DNA"/>
</dbReference>
<accession>A0ABT3VSL0</accession>
<gene>
    <name evidence="2" type="ORF">OSH03_00460</name>
</gene>
<feature type="transmembrane region" description="Helical" evidence="1">
    <location>
        <begin position="30"/>
        <end position="47"/>
    </location>
</feature>
<dbReference type="Proteomes" id="UP001146015">
    <property type="component" value="Unassembled WGS sequence"/>
</dbReference>